<dbReference type="SMART" id="SM00283">
    <property type="entry name" value="MA"/>
    <property type="match status" value="1"/>
</dbReference>
<dbReference type="EMBL" id="WTVM01000028">
    <property type="protein sequence ID" value="NMG02636.1"/>
    <property type="molecule type" value="Genomic_DNA"/>
</dbReference>
<dbReference type="InterPro" id="IPR033480">
    <property type="entry name" value="sCache_2"/>
</dbReference>
<keyword evidence="6 8" id="KW-0807">Transducer</keyword>
<dbReference type="FunFam" id="1.10.287.950:FF:000001">
    <property type="entry name" value="Methyl-accepting chemotaxis sensory transducer"/>
    <property type="match status" value="1"/>
</dbReference>
<dbReference type="InterPro" id="IPR004010">
    <property type="entry name" value="Double_Cache_2"/>
</dbReference>
<dbReference type="CDD" id="cd11386">
    <property type="entry name" value="MCP_signal"/>
    <property type="match status" value="1"/>
</dbReference>
<evidence type="ECO:0000313" key="11">
    <source>
        <dbReference type="EMBL" id="NMG02636.1"/>
    </source>
</evidence>
<dbReference type="Pfam" id="PF00015">
    <property type="entry name" value="MCPsignal"/>
    <property type="match status" value="1"/>
</dbReference>
<dbReference type="GO" id="GO:0004888">
    <property type="term" value="F:transmembrane signaling receptor activity"/>
    <property type="evidence" value="ECO:0007669"/>
    <property type="project" value="InterPro"/>
</dbReference>
<dbReference type="GO" id="GO:0006935">
    <property type="term" value="P:chemotaxis"/>
    <property type="evidence" value="ECO:0007669"/>
    <property type="project" value="InterPro"/>
</dbReference>
<dbReference type="PANTHER" id="PTHR32089:SF112">
    <property type="entry name" value="LYSOZYME-LIKE PROTEIN-RELATED"/>
    <property type="match status" value="1"/>
</dbReference>
<dbReference type="AlphaFoldDB" id="A0A972F6T9"/>
<evidence type="ECO:0000256" key="7">
    <source>
        <dbReference type="ARBA" id="ARBA00029447"/>
    </source>
</evidence>
<keyword evidence="3 9" id="KW-0812">Transmembrane</keyword>
<keyword evidence="4 9" id="KW-1133">Transmembrane helix</keyword>
<dbReference type="RefSeq" id="WP_168987420.1">
    <property type="nucleotide sequence ID" value="NZ_CAWPHM010000210.1"/>
</dbReference>
<dbReference type="SMART" id="SM01049">
    <property type="entry name" value="Cache_2"/>
    <property type="match status" value="1"/>
</dbReference>
<dbReference type="PRINTS" id="PR00260">
    <property type="entry name" value="CHEMTRNSDUCR"/>
</dbReference>
<comment type="subcellular location">
    <subcellularLocation>
        <location evidence="1">Cell membrane</location>
        <topology evidence="1">Multi-pass membrane protein</topology>
    </subcellularLocation>
</comment>
<evidence type="ECO:0000256" key="5">
    <source>
        <dbReference type="ARBA" id="ARBA00023136"/>
    </source>
</evidence>
<evidence type="ECO:0000256" key="4">
    <source>
        <dbReference type="ARBA" id="ARBA00022989"/>
    </source>
</evidence>
<evidence type="ECO:0000259" key="10">
    <source>
        <dbReference type="PROSITE" id="PS50111"/>
    </source>
</evidence>
<dbReference type="GO" id="GO:0005886">
    <property type="term" value="C:plasma membrane"/>
    <property type="evidence" value="ECO:0007669"/>
    <property type="project" value="UniProtKB-SubCell"/>
</dbReference>
<protein>
    <submittedName>
        <fullName evidence="11">Methyl-accepting chemotaxis protein</fullName>
    </submittedName>
</protein>
<proteinExistence type="inferred from homology"/>
<keyword evidence="12" id="KW-1185">Reference proteome</keyword>
<evidence type="ECO:0000313" key="12">
    <source>
        <dbReference type="Proteomes" id="UP000599523"/>
    </source>
</evidence>
<dbReference type="Gene3D" id="1.10.287.950">
    <property type="entry name" value="Methyl-accepting chemotaxis protein"/>
    <property type="match status" value="1"/>
</dbReference>
<dbReference type="SUPFAM" id="SSF58104">
    <property type="entry name" value="Methyl-accepting chemotaxis protein (MCP) signaling domain"/>
    <property type="match status" value="1"/>
</dbReference>
<evidence type="ECO:0000256" key="2">
    <source>
        <dbReference type="ARBA" id="ARBA00022475"/>
    </source>
</evidence>
<organism evidence="11 12">
    <name type="scientific">Azoarcus taiwanensis</name>
    <dbReference type="NCBI Taxonomy" id="666964"/>
    <lineage>
        <taxon>Bacteria</taxon>
        <taxon>Pseudomonadati</taxon>
        <taxon>Pseudomonadota</taxon>
        <taxon>Betaproteobacteria</taxon>
        <taxon>Rhodocyclales</taxon>
        <taxon>Zoogloeaceae</taxon>
        <taxon>Azoarcus</taxon>
    </lineage>
</organism>
<dbReference type="PANTHER" id="PTHR32089">
    <property type="entry name" value="METHYL-ACCEPTING CHEMOTAXIS PROTEIN MCPB"/>
    <property type="match status" value="1"/>
</dbReference>
<dbReference type="InterPro" id="IPR004090">
    <property type="entry name" value="Chemotax_Me-accpt_rcpt"/>
</dbReference>
<dbReference type="Proteomes" id="UP000599523">
    <property type="component" value="Unassembled WGS sequence"/>
</dbReference>
<name>A0A972F6T9_9RHOO</name>
<dbReference type="GO" id="GO:0007165">
    <property type="term" value="P:signal transduction"/>
    <property type="evidence" value="ECO:0007669"/>
    <property type="project" value="UniProtKB-KW"/>
</dbReference>
<keyword evidence="5 9" id="KW-0472">Membrane</keyword>
<dbReference type="PROSITE" id="PS50111">
    <property type="entry name" value="CHEMOTAXIS_TRANSDUC_2"/>
    <property type="match status" value="1"/>
</dbReference>
<evidence type="ECO:0000256" key="9">
    <source>
        <dbReference type="SAM" id="Phobius"/>
    </source>
</evidence>
<reference evidence="11" key="1">
    <citation type="submission" date="2019-12" db="EMBL/GenBank/DDBJ databases">
        <title>Comparative genomics gives insights into the taxonomy of the Azoarcus-Aromatoleum group and reveals separate origins of nif in the plant-associated Azoarcus and non-plant-associated Aromatoleum sub-groups.</title>
        <authorList>
            <person name="Lafos M."/>
            <person name="Maluk M."/>
            <person name="Batista M."/>
            <person name="Junghare M."/>
            <person name="Carmona M."/>
            <person name="Faoro H."/>
            <person name="Cruz L.M."/>
            <person name="Battistoni F."/>
            <person name="De Souza E."/>
            <person name="Pedrosa F."/>
            <person name="Chen W.-M."/>
            <person name="Poole P.S."/>
            <person name="Dixon R.A."/>
            <person name="James E.K."/>
        </authorList>
    </citation>
    <scope>NUCLEOTIDE SEQUENCE</scope>
    <source>
        <strain evidence="11">NSC3</strain>
    </source>
</reference>
<comment type="caution">
    <text evidence="11">The sequence shown here is derived from an EMBL/GenBank/DDBJ whole genome shotgun (WGS) entry which is preliminary data.</text>
</comment>
<keyword evidence="2" id="KW-1003">Cell membrane</keyword>
<sequence length="544" mass="58478">MSLKSMTVMHRITLVMVIALLGMLALSSVALYQYRAQMIEDYQRTVRSLVDVAHHTIDHYHKLERAGTMTREAAQEAAKAVLRNVRYDGVEYFWINDSGPVIVMHPIRPDLEGQNLGGMQDPTGKYLFREFVQVAQSKGAGFVNYMWPKPGATEPQPKISYVKLFAEWDWIVGTGVYSDDIGTAFMKHLVQFAIFVFVILVILVLVGVRVVKSVTGELGGEPGYAAELMRKVAAGDLTVDVGVPKGAQNSLLAALSQMVSSLRKMVGEIGGNATQLAGNSREISSLSQDVSAAARRQSDATSSIAASVEEMTVSVAEISENARETRENSARTAQLAKSGADQADGAAADMNTMAGTVQQTAEKISLLAKSADEIGSIAGVIKDIAAQTNLLALNAAIEAARAGEQGRGFAVVADEVRGLAERTAKATVQIEEMIGGIQGETKESVQFMSKVAQQVEHGAALVNSVTVSLREIREGNNQALERMDQMAHATSEQTVASTTIAQEVEQIARMVEDTSSSMQAAAKAAADLEALSENLQSMVTRFRY</sequence>
<dbReference type="Pfam" id="PF08269">
    <property type="entry name" value="dCache_2"/>
    <property type="match status" value="1"/>
</dbReference>
<dbReference type="InterPro" id="IPR004089">
    <property type="entry name" value="MCPsignal_dom"/>
</dbReference>
<feature type="domain" description="Methyl-accepting transducer" evidence="10">
    <location>
        <begin position="272"/>
        <end position="508"/>
    </location>
</feature>
<feature type="transmembrane region" description="Helical" evidence="9">
    <location>
        <begin position="189"/>
        <end position="208"/>
    </location>
</feature>
<accession>A0A972F6T9</accession>
<evidence type="ECO:0000256" key="8">
    <source>
        <dbReference type="PROSITE-ProRule" id="PRU00284"/>
    </source>
</evidence>
<gene>
    <name evidence="11" type="ORF">GPA21_06585</name>
</gene>
<evidence type="ECO:0000256" key="1">
    <source>
        <dbReference type="ARBA" id="ARBA00004651"/>
    </source>
</evidence>
<evidence type="ECO:0000256" key="6">
    <source>
        <dbReference type="ARBA" id="ARBA00023224"/>
    </source>
</evidence>
<comment type="similarity">
    <text evidence="7">Belongs to the methyl-accepting chemotaxis (MCP) protein family.</text>
</comment>
<dbReference type="Gene3D" id="3.30.450.20">
    <property type="entry name" value="PAS domain"/>
    <property type="match status" value="1"/>
</dbReference>
<feature type="transmembrane region" description="Helical" evidence="9">
    <location>
        <begin position="12"/>
        <end position="34"/>
    </location>
</feature>
<evidence type="ECO:0000256" key="3">
    <source>
        <dbReference type="ARBA" id="ARBA00022692"/>
    </source>
</evidence>